<dbReference type="Proteomes" id="UP001331515">
    <property type="component" value="Unassembled WGS sequence"/>
</dbReference>
<dbReference type="EMBL" id="JAURVH010001535">
    <property type="protein sequence ID" value="KAK5893620.1"/>
    <property type="molecule type" value="Genomic_DNA"/>
</dbReference>
<sequence>MSRTWILKGKGLKFRSPQELLDTMDGKNKCYPDNTLGLLRFIRNLHQHYPKEAAEMDPLMLFPNLLDITTTVAPTPKNCEEDPPLSVQESPRIATLPTAKDGYAECI</sequence>
<keyword evidence="2" id="KW-1185">Reference proteome</keyword>
<gene>
    <name evidence="1" type="ORF">CgunFtcFv8_006477</name>
</gene>
<reference evidence="1 2" key="1">
    <citation type="journal article" date="2023" name="Mol. Biol. Evol.">
        <title>Genomics of Secondarily Temperate Adaptation in the Only Non-Antarctic Icefish.</title>
        <authorList>
            <person name="Rivera-Colon A.G."/>
            <person name="Rayamajhi N."/>
            <person name="Minhas B.F."/>
            <person name="Madrigal G."/>
            <person name="Bilyk K.T."/>
            <person name="Yoon V."/>
            <person name="Hune M."/>
            <person name="Gregory S."/>
            <person name="Cheng C.H.C."/>
            <person name="Catchen J.M."/>
        </authorList>
    </citation>
    <scope>NUCLEOTIDE SEQUENCE [LARGE SCALE GENOMIC DNA]</scope>
    <source>
        <tissue evidence="1">White muscle</tissue>
    </source>
</reference>
<dbReference type="AlphaFoldDB" id="A0AAN8BYC1"/>
<dbReference type="InterPro" id="IPR038357">
    <property type="entry name" value="KEN_sf"/>
</dbReference>
<name>A0AAN8BYC1_CHAGU</name>
<evidence type="ECO:0000313" key="2">
    <source>
        <dbReference type="Proteomes" id="UP001331515"/>
    </source>
</evidence>
<proteinExistence type="predicted"/>
<accession>A0AAN8BYC1</accession>
<organism evidence="1 2">
    <name type="scientific">Champsocephalus gunnari</name>
    <name type="common">Mackerel icefish</name>
    <dbReference type="NCBI Taxonomy" id="52237"/>
    <lineage>
        <taxon>Eukaryota</taxon>
        <taxon>Metazoa</taxon>
        <taxon>Chordata</taxon>
        <taxon>Craniata</taxon>
        <taxon>Vertebrata</taxon>
        <taxon>Euteleostomi</taxon>
        <taxon>Actinopterygii</taxon>
        <taxon>Neopterygii</taxon>
        <taxon>Teleostei</taxon>
        <taxon>Neoteleostei</taxon>
        <taxon>Acanthomorphata</taxon>
        <taxon>Eupercaria</taxon>
        <taxon>Perciformes</taxon>
        <taxon>Notothenioidei</taxon>
        <taxon>Channichthyidae</taxon>
        <taxon>Champsocephalus</taxon>
    </lineage>
</organism>
<dbReference type="Gene3D" id="1.20.1440.180">
    <property type="entry name" value="KEN domain"/>
    <property type="match status" value="1"/>
</dbReference>
<comment type="caution">
    <text evidence="1">The sequence shown here is derived from an EMBL/GenBank/DDBJ whole genome shotgun (WGS) entry which is preliminary data.</text>
</comment>
<evidence type="ECO:0000313" key="1">
    <source>
        <dbReference type="EMBL" id="KAK5893620.1"/>
    </source>
</evidence>
<protein>
    <submittedName>
        <fullName evidence="1">Uncharacterized protein</fullName>
    </submittedName>
</protein>